<dbReference type="Gene3D" id="3.90.1530.30">
    <property type="match status" value="1"/>
</dbReference>
<dbReference type="AlphaFoldDB" id="A0A0J9CZ79"/>
<name>A0A0J9CZ79_SPHYA</name>
<dbReference type="InterPro" id="IPR003115">
    <property type="entry name" value="ParB_N"/>
</dbReference>
<feature type="compositionally biased region" description="Acidic residues" evidence="1">
    <location>
        <begin position="648"/>
        <end position="659"/>
    </location>
</feature>
<dbReference type="GO" id="GO:0005694">
    <property type="term" value="C:chromosome"/>
    <property type="evidence" value="ECO:0007669"/>
    <property type="project" value="TreeGrafter"/>
</dbReference>
<gene>
    <name evidence="3" type="ORF">BV87_12185</name>
</gene>
<dbReference type="InterPro" id="IPR036086">
    <property type="entry name" value="ParB/Sulfiredoxin_sf"/>
</dbReference>
<evidence type="ECO:0000256" key="1">
    <source>
        <dbReference type="SAM" id="MobiDB-lite"/>
    </source>
</evidence>
<evidence type="ECO:0000313" key="4">
    <source>
        <dbReference type="Proteomes" id="UP000037029"/>
    </source>
</evidence>
<feature type="domain" description="ParB-like N-terminal" evidence="2">
    <location>
        <begin position="20"/>
        <end position="121"/>
    </location>
</feature>
<protein>
    <submittedName>
        <fullName evidence="3">Chromosome partitioning protein ParB</fullName>
    </submittedName>
</protein>
<dbReference type="EMBL" id="CP020925">
    <property type="protein sequence ID" value="ATP19092.1"/>
    <property type="molecule type" value="Genomic_DNA"/>
</dbReference>
<evidence type="ECO:0000313" key="3">
    <source>
        <dbReference type="EMBL" id="ATP19092.1"/>
    </source>
</evidence>
<evidence type="ECO:0000259" key="2">
    <source>
        <dbReference type="SMART" id="SM00470"/>
    </source>
</evidence>
<accession>A0A0J9CZ79</accession>
<dbReference type="SUPFAM" id="SSF109709">
    <property type="entry name" value="KorB DNA-binding domain-like"/>
    <property type="match status" value="1"/>
</dbReference>
<organism evidence="3 4">
    <name type="scientific">Sphingobium yanoikuyae</name>
    <name type="common">Sphingomonas yanoikuyae</name>
    <dbReference type="NCBI Taxonomy" id="13690"/>
    <lineage>
        <taxon>Bacteria</taxon>
        <taxon>Pseudomonadati</taxon>
        <taxon>Pseudomonadota</taxon>
        <taxon>Alphaproteobacteria</taxon>
        <taxon>Sphingomonadales</taxon>
        <taxon>Sphingomonadaceae</taxon>
        <taxon>Sphingobium</taxon>
    </lineage>
</organism>
<reference evidence="3 4" key="1">
    <citation type="submission" date="2017-04" db="EMBL/GenBank/DDBJ databases">
        <title>Characterization, genome and methylation analysis of a phthalic acid esters degrading strain Sphingobium yanoikuyae SHJ.</title>
        <authorList>
            <person name="Feng L."/>
        </authorList>
    </citation>
    <scope>NUCLEOTIDE SEQUENCE [LARGE SCALE GENOMIC DNA]</scope>
    <source>
        <strain evidence="3 4">SHJ</strain>
    </source>
</reference>
<dbReference type="SMART" id="SM00470">
    <property type="entry name" value="ParB"/>
    <property type="match status" value="1"/>
</dbReference>
<dbReference type="CDD" id="cd16406">
    <property type="entry name" value="ParB_N_like"/>
    <property type="match status" value="1"/>
</dbReference>
<dbReference type="Pfam" id="PF02195">
    <property type="entry name" value="ParB_N"/>
    <property type="match status" value="1"/>
</dbReference>
<dbReference type="InterPro" id="IPR050336">
    <property type="entry name" value="Chromosome_partition/occlusion"/>
</dbReference>
<dbReference type="Proteomes" id="UP000037029">
    <property type="component" value="Chromosome"/>
</dbReference>
<sequence length="709" mass="76923">MTNTIETVATEQSAQDGQTVFVPLNKLKKSPKNVRKVPHTDEFIAALAASVAAKGLYQNLVVEPEVKNGKPTGCYLVTAGEGRRLAYLLRAKRKEIRKNHLVRCWLDTENDPAEVSLDENYNREQLHPADQFERFHELSRDKGWGAEEIGARFGVSPEIVKRRLRLGAVSPKLMDVYRQDGLTLDQLAAFVITDDHARQEQVFDNLSWNKEPWIIRRDLTASNVPASDRRAVFIGADAYAEAGGNVIRDLFTEDDGGFFEDAGLLDTLAVERLREIAGEILAEGWKWAEASIDYPHGHGMRRYYPQPVGLSDEDEARLSEAAAAHDALIEGYDSYEDMPEDVAVKAQALSNEIDAISAKRSAYDPAIIERGGVFVSLGSNGEVKIERGYVRAEDEPQPEVATEDEGDDIAEDGEAVEDDEDADEEEEVDEADAGKPISDSLVRDLTAHRTLGLRLALGAQPDMAMVALTHALVLDLFYHGFGKSCLAITAKSEDIASHAEGIADSGAGEALAARHDQWGAQLPDDTADLWPFLAALDGDSRTELLAHCVSLTVNAVKVPWERSTARIEAADGLAKAVDLDMTATWTATARSYFGRVTKAHIGQAVSEAVSVEAAERILPMKKADMADAAEQLVAGTGWLPVLLRAPEGEPEAVEAEDFAADAQPSEAEAPDTEAQDGADAVAQPTGIEADAIAPEPEDEGQPHYAVAAE</sequence>
<feature type="compositionally biased region" description="Acidic residues" evidence="1">
    <location>
        <begin position="395"/>
        <end position="431"/>
    </location>
</feature>
<proteinExistence type="predicted"/>
<dbReference type="Gene3D" id="1.10.10.2830">
    <property type="match status" value="1"/>
</dbReference>
<dbReference type="PANTHER" id="PTHR33375">
    <property type="entry name" value="CHROMOSOME-PARTITIONING PROTEIN PARB-RELATED"/>
    <property type="match status" value="1"/>
</dbReference>
<dbReference type="RefSeq" id="WP_043090875.1">
    <property type="nucleotide sequence ID" value="NZ_CP020925.1"/>
</dbReference>
<feature type="region of interest" description="Disordered" evidence="1">
    <location>
        <begin position="648"/>
        <end position="709"/>
    </location>
</feature>
<dbReference type="SUPFAM" id="SSF110849">
    <property type="entry name" value="ParB/Sulfiredoxin"/>
    <property type="match status" value="1"/>
</dbReference>
<dbReference type="GO" id="GO:0007059">
    <property type="term" value="P:chromosome segregation"/>
    <property type="evidence" value="ECO:0007669"/>
    <property type="project" value="TreeGrafter"/>
</dbReference>
<dbReference type="PANTHER" id="PTHR33375:SF7">
    <property type="entry name" value="CHROMOSOME 2-PARTITIONING PROTEIN PARB-RELATED"/>
    <property type="match status" value="1"/>
</dbReference>
<feature type="region of interest" description="Disordered" evidence="1">
    <location>
        <begin position="389"/>
        <end position="439"/>
    </location>
</feature>